<dbReference type="PANTHER" id="PTHR42686">
    <property type="entry name" value="GH17980P-RELATED"/>
    <property type="match status" value="1"/>
</dbReference>
<evidence type="ECO:0000313" key="4">
    <source>
        <dbReference type="Proteomes" id="UP001189429"/>
    </source>
</evidence>
<dbReference type="Proteomes" id="UP001189429">
    <property type="component" value="Unassembled WGS sequence"/>
</dbReference>
<comment type="caution">
    <text evidence="3">The sequence shown here is derived from an EMBL/GenBank/DDBJ whole genome shotgun (WGS) entry which is preliminary data.</text>
</comment>
<dbReference type="Gene3D" id="3.20.20.100">
    <property type="entry name" value="NADP-dependent oxidoreductase domain"/>
    <property type="match status" value="1"/>
</dbReference>
<dbReference type="InterPro" id="IPR036812">
    <property type="entry name" value="NAD(P)_OxRdtase_dom_sf"/>
</dbReference>
<protein>
    <recommendedName>
        <fullName evidence="2">NADP-dependent oxidoreductase domain-containing protein</fullName>
    </recommendedName>
</protein>
<dbReference type="PANTHER" id="PTHR42686:SF1">
    <property type="entry name" value="GH17980P-RELATED"/>
    <property type="match status" value="1"/>
</dbReference>
<evidence type="ECO:0000313" key="3">
    <source>
        <dbReference type="EMBL" id="CAK0907382.1"/>
    </source>
</evidence>
<evidence type="ECO:0000259" key="2">
    <source>
        <dbReference type="Pfam" id="PF00248"/>
    </source>
</evidence>
<dbReference type="InterPro" id="IPR020471">
    <property type="entry name" value="AKR"/>
</dbReference>
<feature type="non-terminal residue" evidence="3">
    <location>
        <position position="1"/>
    </location>
</feature>
<name>A0ABN9Y4D0_9DINO</name>
<feature type="domain" description="NADP-dependent oxidoreductase" evidence="2">
    <location>
        <begin position="69"/>
        <end position="301"/>
    </location>
</feature>
<dbReference type="EMBL" id="CAUYUJ010021846">
    <property type="protein sequence ID" value="CAK0907382.1"/>
    <property type="molecule type" value="Genomic_DNA"/>
</dbReference>
<dbReference type="InterPro" id="IPR023210">
    <property type="entry name" value="NADP_OxRdtase_dom"/>
</dbReference>
<dbReference type="Pfam" id="PF00248">
    <property type="entry name" value="Aldo_ket_red"/>
    <property type="match status" value="1"/>
</dbReference>
<reference evidence="3" key="1">
    <citation type="submission" date="2023-10" db="EMBL/GenBank/DDBJ databases">
        <authorList>
            <person name="Chen Y."/>
            <person name="Shah S."/>
            <person name="Dougan E. K."/>
            <person name="Thang M."/>
            <person name="Chan C."/>
        </authorList>
    </citation>
    <scope>NUCLEOTIDE SEQUENCE [LARGE SCALE GENOMIC DNA]</scope>
</reference>
<evidence type="ECO:0000256" key="1">
    <source>
        <dbReference type="SAM" id="MobiDB-lite"/>
    </source>
</evidence>
<feature type="compositionally biased region" description="Low complexity" evidence="1">
    <location>
        <begin position="1"/>
        <end position="28"/>
    </location>
</feature>
<organism evidence="3 4">
    <name type="scientific">Prorocentrum cordatum</name>
    <dbReference type="NCBI Taxonomy" id="2364126"/>
    <lineage>
        <taxon>Eukaryota</taxon>
        <taxon>Sar</taxon>
        <taxon>Alveolata</taxon>
        <taxon>Dinophyceae</taxon>
        <taxon>Prorocentrales</taxon>
        <taxon>Prorocentraceae</taxon>
        <taxon>Prorocentrum</taxon>
    </lineage>
</organism>
<keyword evidence="4" id="KW-1185">Reference proteome</keyword>
<sequence length="325" mass="33816">RLAPRARASPRLGAPGPRLGGPAPACPRMGDEPAAKRPRPSGAALRLAARALRPEQLVFGGSWLAPGADDAADVGQDAADEAVAAAAAAGVREFDTAPWYGAGAGEERLGRAVAGLPASSGARIFTKTGRLVRMPDGVTPCTVGAQGPAFGDRVFVNDYTAEGAAASHADSLARLGADRVHGLRVHDPNDNSTWDGSTDEVAAALAPGGMLEGLRRLRAEGKIEHVSLGMNCHNLNGRARPEEVLRLLRGAPRGTFDSALLAGGWNLLTQEGWPCLLECQRQGIPVHLAGVFASGALVGMDRYAYERAPPEVVEATGRWRALAAR</sequence>
<proteinExistence type="predicted"/>
<feature type="non-terminal residue" evidence="3">
    <location>
        <position position="325"/>
    </location>
</feature>
<gene>
    <name evidence="3" type="ORF">PCOR1329_LOCUS82405</name>
</gene>
<dbReference type="SUPFAM" id="SSF51430">
    <property type="entry name" value="NAD(P)-linked oxidoreductase"/>
    <property type="match status" value="1"/>
</dbReference>
<accession>A0ABN9Y4D0</accession>
<feature type="region of interest" description="Disordered" evidence="1">
    <location>
        <begin position="1"/>
        <end position="42"/>
    </location>
</feature>